<protein>
    <submittedName>
        <fullName evidence="1">Uncharacterized protein</fullName>
    </submittedName>
</protein>
<gene>
    <name evidence="1" type="ORF">NDU88_003927</name>
</gene>
<sequence>MECPRIRRLFLGLQETRRLYCEKVMATISGSCFELINKIDSIATNVNLLRMDIWKVAEHVTVTKDNVGVLQRNVTDLQETVSCLQELTMLL</sequence>
<dbReference type="Proteomes" id="UP001066276">
    <property type="component" value="Chromosome 2_2"/>
</dbReference>
<name>A0AAV7V248_PLEWA</name>
<evidence type="ECO:0000313" key="1">
    <source>
        <dbReference type="EMBL" id="KAJ1194639.1"/>
    </source>
</evidence>
<dbReference type="AlphaFoldDB" id="A0AAV7V248"/>
<dbReference type="EMBL" id="JANPWB010000004">
    <property type="protein sequence ID" value="KAJ1194639.1"/>
    <property type="molecule type" value="Genomic_DNA"/>
</dbReference>
<evidence type="ECO:0000313" key="2">
    <source>
        <dbReference type="Proteomes" id="UP001066276"/>
    </source>
</evidence>
<proteinExistence type="predicted"/>
<keyword evidence="2" id="KW-1185">Reference proteome</keyword>
<reference evidence="1" key="1">
    <citation type="journal article" date="2022" name="bioRxiv">
        <title>Sequencing and chromosome-scale assembly of the giantPleurodeles waltlgenome.</title>
        <authorList>
            <person name="Brown T."/>
            <person name="Elewa A."/>
            <person name="Iarovenko S."/>
            <person name="Subramanian E."/>
            <person name="Araus A.J."/>
            <person name="Petzold A."/>
            <person name="Susuki M."/>
            <person name="Suzuki K.-i.T."/>
            <person name="Hayashi T."/>
            <person name="Toyoda A."/>
            <person name="Oliveira C."/>
            <person name="Osipova E."/>
            <person name="Leigh N.D."/>
            <person name="Simon A."/>
            <person name="Yun M.H."/>
        </authorList>
    </citation>
    <scope>NUCLEOTIDE SEQUENCE</scope>
    <source>
        <strain evidence="1">20211129_DDA</strain>
        <tissue evidence="1">Liver</tissue>
    </source>
</reference>
<organism evidence="1 2">
    <name type="scientific">Pleurodeles waltl</name>
    <name type="common">Iberian ribbed newt</name>
    <dbReference type="NCBI Taxonomy" id="8319"/>
    <lineage>
        <taxon>Eukaryota</taxon>
        <taxon>Metazoa</taxon>
        <taxon>Chordata</taxon>
        <taxon>Craniata</taxon>
        <taxon>Vertebrata</taxon>
        <taxon>Euteleostomi</taxon>
        <taxon>Amphibia</taxon>
        <taxon>Batrachia</taxon>
        <taxon>Caudata</taxon>
        <taxon>Salamandroidea</taxon>
        <taxon>Salamandridae</taxon>
        <taxon>Pleurodelinae</taxon>
        <taxon>Pleurodeles</taxon>
    </lineage>
</organism>
<accession>A0AAV7V248</accession>
<comment type="caution">
    <text evidence="1">The sequence shown here is derived from an EMBL/GenBank/DDBJ whole genome shotgun (WGS) entry which is preliminary data.</text>
</comment>